<proteinExistence type="inferred from homology"/>
<dbReference type="PANTHER" id="PTHR11092">
    <property type="entry name" value="SUGAR NUCLEOTIDE EPIMERASE RELATED"/>
    <property type="match status" value="1"/>
</dbReference>
<evidence type="ECO:0000313" key="4">
    <source>
        <dbReference type="EMBL" id="GAA2784692.1"/>
    </source>
</evidence>
<dbReference type="Pfam" id="PF01370">
    <property type="entry name" value="Epimerase"/>
    <property type="match status" value="1"/>
</dbReference>
<organism evidence="4 5">
    <name type="scientific">Saccharopolyspora taberi</name>
    <dbReference type="NCBI Taxonomy" id="60895"/>
    <lineage>
        <taxon>Bacteria</taxon>
        <taxon>Bacillati</taxon>
        <taxon>Actinomycetota</taxon>
        <taxon>Actinomycetes</taxon>
        <taxon>Pseudonocardiales</taxon>
        <taxon>Pseudonocardiaceae</taxon>
        <taxon>Saccharopolyspora</taxon>
    </lineage>
</organism>
<dbReference type="SUPFAM" id="SSF51735">
    <property type="entry name" value="NAD(P)-binding Rossmann-fold domains"/>
    <property type="match status" value="1"/>
</dbReference>
<dbReference type="Gene3D" id="3.40.50.720">
    <property type="entry name" value="NAD(P)-binding Rossmann-like Domain"/>
    <property type="match status" value="1"/>
</dbReference>
<accession>A0ABN3V9Y6</accession>
<dbReference type="InterPro" id="IPR001509">
    <property type="entry name" value="Epimerase_deHydtase"/>
</dbReference>
<keyword evidence="5" id="KW-1185">Reference proteome</keyword>
<dbReference type="Pfam" id="PF08338">
    <property type="entry name" value="DUF1731"/>
    <property type="match status" value="1"/>
</dbReference>
<dbReference type="InterPro" id="IPR036291">
    <property type="entry name" value="NAD(P)-bd_dom_sf"/>
</dbReference>
<evidence type="ECO:0000259" key="2">
    <source>
        <dbReference type="Pfam" id="PF01370"/>
    </source>
</evidence>
<name>A0ABN3V9Y6_9PSEU</name>
<evidence type="ECO:0000256" key="1">
    <source>
        <dbReference type="ARBA" id="ARBA00009353"/>
    </source>
</evidence>
<sequence length="439" mass="47855">MGLVHSSVFEAPIDEVFTWHTRPGAIIRLTPPWGPARVVTESVSLRDGRAVLALPGGLKWTARHDPDAYDPPYRFADEVDGRFRWRHTHEFTAEGGDRTRLTDTVDTPVPERFLRPVFTYRHRQLADDLAVHRWARQLRPEPLTVAVTGSSGLVGSALTALLTSGGHRVVRLVRRSPRTAGERRWRPEAPDPDLLEGVDAVVHLAGASIAGRFTPAHKHEIRASRVGPTRALAELAARGAIGAFVSASAIGFYGPDRGDEPLTERSSRGSGFLADVVVDWEAASAPAEDAGVRTVRVRTGEVQSAAGGMLRMLRPLFAAGLGGRLGSGEQWTSWIALDDLLDVYYRALVDTGLSGPVNAVAPHPLRNIDYSRTLAEVLRRPAVVPTPSFGPRLLLGAEGARELAEADQRVVPQRLLDLSHRFRFRGLEPALRHALGRTG</sequence>
<reference evidence="4 5" key="1">
    <citation type="journal article" date="2019" name="Int. J. Syst. Evol. Microbiol.">
        <title>The Global Catalogue of Microorganisms (GCM) 10K type strain sequencing project: providing services to taxonomists for standard genome sequencing and annotation.</title>
        <authorList>
            <consortium name="The Broad Institute Genomics Platform"/>
            <consortium name="The Broad Institute Genome Sequencing Center for Infectious Disease"/>
            <person name="Wu L."/>
            <person name="Ma J."/>
        </authorList>
    </citation>
    <scope>NUCLEOTIDE SEQUENCE [LARGE SCALE GENOMIC DNA]</scope>
    <source>
        <strain evidence="4 5">JCM 9383</strain>
    </source>
</reference>
<dbReference type="PANTHER" id="PTHR11092:SF0">
    <property type="entry name" value="EPIMERASE FAMILY PROTEIN SDR39U1"/>
    <property type="match status" value="1"/>
</dbReference>
<feature type="domain" description="DUF1731" evidence="3">
    <location>
        <begin position="386"/>
        <end position="434"/>
    </location>
</feature>
<dbReference type="NCBIfam" id="TIGR01777">
    <property type="entry name" value="yfcH"/>
    <property type="match status" value="1"/>
</dbReference>
<dbReference type="Proteomes" id="UP001500979">
    <property type="component" value="Unassembled WGS sequence"/>
</dbReference>
<protein>
    <submittedName>
        <fullName evidence="4">TIGR01777 family oxidoreductase</fullName>
    </submittedName>
</protein>
<dbReference type="InterPro" id="IPR023393">
    <property type="entry name" value="START-like_dom_sf"/>
</dbReference>
<dbReference type="CDD" id="cd07820">
    <property type="entry name" value="SRPBCC_3"/>
    <property type="match status" value="1"/>
</dbReference>
<comment type="caution">
    <text evidence="4">The sequence shown here is derived from an EMBL/GenBank/DDBJ whole genome shotgun (WGS) entry which is preliminary data.</text>
</comment>
<evidence type="ECO:0000313" key="5">
    <source>
        <dbReference type="Proteomes" id="UP001500979"/>
    </source>
</evidence>
<dbReference type="EMBL" id="BAAAUX010000011">
    <property type="protein sequence ID" value="GAA2784692.1"/>
    <property type="molecule type" value="Genomic_DNA"/>
</dbReference>
<dbReference type="Gene3D" id="3.30.530.20">
    <property type="match status" value="1"/>
</dbReference>
<feature type="domain" description="NAD-dependent epimerase/dehydratase" evidence="2">
    <location>
        <begin position="145"/>
        <end position="350"/>
    </location>
</feature>
<evidence type="ECO:0000259" key="3">
    <source>
        <dbReference type="Pfam" id="PF08338"/>
    </source>
</evidence>
<dbReference type="SUPFAM" id="SSF55961">
    <property type="entry name" value="Bet v1-like"/>
    <property type="match status" value="1"/>
</dbReference>
<dbReference type="InterPro" id="IPR013549">
    <property type="entry name" value="DUF1731"/>
</dbReference>
<gene>
    <name evidence="4" type="ORF">GCM10010470_18420</name>
</gene>
<dbReference type="InterPro" id="IPR010099">
    <property type="entry name" value="SDR39U1"/>
</dbReference>
<dbReference type="RefSeq" id="WP_344679095.1">
    <property type="nucleotide sequence ID" value="NZ_BAAAUX010000011.1"/>
</dbReference>
<comment type="similarity">
    <text evidence="1">Belongs to the NAD(P)-dependent epimerase/dehydratase family. SDR39U1 subfamily.</text>
</comment>